<evidence type="ECO:0000256" key="1">
    <source>
        <dbReference type="ARBA" id="ARBA00010016"/>
    </source>
</evidence>
<dbReference type="GO" id="GO:0005880">
    <property type="term" value="C:nuclear microtubule"/>
    <property type="evidence" value="ECO:0007669"/>
    <property type="project" value="TreeGrafter"/>
</dbReference>
<comment type="similarity">
    <text evidence="1">Belongs to the QWRF family.</text>
</comment>
<dbReference type="InterPro" id="IPR007573">
    <property type="entry name" value="QWRF"/>
</dbReference>
<feature type="compositionally biased region" description="Polar residues" evidence="2">
    <location>
        <begin position="73"/>
        <end position="84"/>
    </location>
</feature>
<reference evidence="3" key="1">
    <citation type="submission" date="2023-03" db="UniProtKB">
        <authorList>
            <consortium name="EnsemblPlants"/>
        </authorList>
    </citation>
    <scope>IDENTIFICATION</scope>
</reference>
<dbReference type="AlphaFoldDB" id="A0A9I9CZK3"/>
<dbReference type="Gramene" id="MELO3C010814.2.1">
    <property type="protein sequence ID" value="MELO3C010814.2.1"/>
    <property type="gene ID" value="MELO3C010814.2"/>
</dbReference>
<proteinExistence type="inferred from homology"/>
<feature type="compositionally biased region" description="Basic and acidic residues" evidence="2">
    <location>
        <begin position="93"/>
        <end position="102"/>
    </location>
</feature>
<dbReference type="GO" id="GO:0051225">
    <property type="term" value="P:spindle assembly"/>
    <property type="evidence" value="ECO:0007669"/>
    <property type="project" value="TreeGrafter"/>
</dbReference>
<dbReference type="GO" id="GO:0008017">
    <property type="term" value="F:microtubule binding"/>
    <property type="evidence" value="ECO:0007669"/>
    <property type="project" value="TreeGrafter"/>
</dbReference>
<feature type="region of interest" description="Disordered" evidence="2">
    <location>
        <begin position="299"/>
        <end position="367"/>
    </location>
</feature>
<feature type="region of interest" description="Disordered" evidence="2">
    <location>
        <begin position="149"/>
        <end position="196"/>
    </location>
</feature>
<dbReference type="PANTHER" id="PTHR31807">
    <property type="entry name" value="AUGMIN FAMILY MEMBER"/>
    <property type="match status" value="1"/>
</dbReference>
<accession>A0A9I9CZK3</accession>
<evidence type="ECO:0008006" key="4">
    <source>
        <dbReference type="Google" id="ProtNLM"/>
    </source>
</evidence>
<sequence>MVAAVSTTLNPKTVAQSQGAPHSQNSMRPPLLPSDPDHGAAARRPKSREVTSRYLSSSSSSSSASVLRRCPSPSVSGTSTSATVLTPMPSSFRRSESVERPHRGSPHPNSLDFRFGHGNGRGEMSAAQKLLFNSTRSLSVSFQGESFPLQVSKSKPAPTPGVRKGTPRGTGGSAGADQTENMKPVDQQRWQGSHRQANCMSRSLDCVDDRKKAAGVSGNVVRALQNSFAEDRSSFDGRVGSDSGKVELGKAVEPLAEGISASSLDISYDSDSVSCISNSGTQEGGAGKGQRGPRVVVVPARVWQETNNRLRRQPELGSPSSKNTGAKALPSKVNISKKHSIDSQASSPRQVANNNMEQSSPVQVSIGPASPSKLLASSISILSPSKGSPSRVRCSVTNGFGNSWGSTPSTLSFANDARKAKMGDSRMVDAHSLKMLYNRLLQWRFLNAKADITSSVQQLNAERNLFSAWNGISELRESVIAKRHELQSLQHQLKLASILKSQMTCLDELDLLDQDFSSSLSGITEALEARTLRLPVDEGAKVDVQDVKDAICSAVDVMQAMTPSLSLWLSKVGDLNSAVSKLADVNANERALLDQCNDLLSTVASMQLENTHIAIRTHTSSIEKQDKEQVSADCTIRPKDEANKLNPFFLLEFMKQKEIRDPLTESVIEVVMRVFHKLKSGSKFSTFMYFHSYREGQGKISCKFLMM</sequence>
<feature type="compositionally biased region" description="Low complexity" evidence="2">
    <location>
        <begin position="56"/>
        <end position="65"/>
    </location>
</feature>
<dbReference type="EnsemblPlants" id="MELO3C010814.2.1">
    <property type="protein sequence ID" value="MELO3C010814.2.1"/>
    <property type="gene ID" value="MELO3C010814.2"/>
</dbReference>
<dbReference type="PANTHER" id="PTHR31807:SF38">
    <property type="entry name" value="QWRF MOTIF-CONTAINING PROTEIN 9"/>
    <property type="match status" value="1"/>
</dbReference>
<evidence type="ECO:0000313" key="3">
    <source>
        <dbReference type="EnsemblPlants" id="MELO3C010814.2.1"/>
    </source>
</evidence>
<evidence type="ECO:0000256" key="2">
    <source>
        <dbReference type="SAM" id="MobiDB-lite"/>
    </source>
</evidence>
<feature type="compositionally biased region" description="Polar residues" evidence="2">
    <location>
        <begin position="342"/>
        <end position="363"/>
    </location>
</feature>
<feature type="region of interest" description="Disordered" evidence="2">
    <location>
        <begin position="1"/>
        <end position="120"/>
    </location>
</feature>
<protein>
    <recommendedName>
        <fullName evidence="4">QWRF motif-containing protein 2</fullName>
    </recommendedName>
</protein>
<dbReference type="Pfam" id="PF04484">
    <property type="entry name" value="QWRF"/>
    <property type="match status" value="1"/>
</dbReference>
<feature type="compositionally biased region" description="Polar residues" evidence="2">
    <location>
        <begin position="1"/>
        <end position="27"/>
    </location>
</feature>
<name>A0A9I9CZK3_CUCME</name>
<organism evidence="3">
    <name type="scientific">Cucumis melo</name>
    <name type="common">Muskmelon</name>
    <dbReference type="NCBI Taxonomy" id="3656"/>
    <lineage>
        <taxon>Eukaryota</taxon>
        <taxon>Viridiplantae</taxon>
        <taxon>Streptophyta</taxon>
        <taxon>Embryophyta</taxon>
        <taxon>Tracheophyta</taxon>
        <taxon>Spermatophyta</taxon>
        <taxon>Magnoliopsida</taxon>
        <taxon>eudicotyledons</taxon>
        <taxon>Gunneridae</taxon>
        <taxon>Pentapetalae</taxon>
        <taxon>rosids</taxon>
        <taxon>fabids</taxon>
        <taxon>Cucurbitales</taxon>
        <taxon>Cucurbitaceae</taxon>
        <taxon>Benincaseae</taxon>
        <taxon>Cucumis</taxon>
    </lineage>
</organism>
<dbReference type="GO" id="GO:0005737">
    <property type="term" value="C:cytoplasm"/>
    <property type="evidence" value="ECO:0007669"/>
    <property type="project" value="TreeGrafter"/>
</dbReference>